<dbReference type="SUPFAM" id="SSF143870">
    <property type="entry name" value="PF0523-like"/>
    <property type="match status" value="1"/>
</dbReference>
<evidence type="ECO:0008006" key="3">
    <source>
        <dbReference type="Google" id="ProtNLM"/>
    </source>
</evidence>
<dbReference type="Gene3D" id="3.10.20.30">
    <property type="match status" value="1"/>
</dbReference>
<dbReference type="InterPro" id="IPR016155">
    <property type="entry name" value="Mopterin_synth/thiamin_S_b"/>
</dbReference>
<dbReference type="EMBL" id="UINC01014135">
    <property type="protein sequence ID" value="SVA60520.1"/>
    <property type="molecule type" value="Genomic_DNA"/>
</dbReference>
<dbReference type="AlphaFoldDB" id="A0A381X7C5"/>
<dbReference type="SUPFAM" id="SSF54285">
    <property type="entry name" value="MoaD/ThiS"/>
    <property type="match status" value="1"/>
</dbReference>
<name>A0A381X7C5_9ZZZZ</name>
<protein>
    <recommendedName>
        <fullName evidence="3">Thiamine biosynthesis protein ThiS</fullName>
    </recommendedName>
</protein>
<dbReference type="InterPro" id="IPR012675">
    <property type="entry name" value="Beta-grasp_dom_sf"/>
</dbReference>
<proteinExistence type="inferred from homology"/>
<sequence>MGGAKKSFSTDKILLEKTNLTITELFEHLIQIKPSDTLEFDTNNLLVAINGVDSSVLDGYNTSLKDNDVVSIIPIIHGGKPDRIQFGLLGSNVEMFYIKYNKKFDSQFLDQIRSQHPSLMIQIIDSNFLLGIDHVKKILAISLNAQKNQILLSKKIETDILLRFAGTTQISYGIKTVGRKTKKDFAIIALGKKTSLNKLHTELKPDINSKLLSRNNVSYIQKQFGISKKQISVISSKNPLEDILVERAAILF</sequence>
<accession>A0A381X7C5</accession>
<evidence type="ECO:0000313" key="2">
    <source>
        <dbReference type="EMBL" id="SVA60520.1"/>
    </source>
</evidence>
<dbReference type="InterPro" id="IPR013926">
    <property type="entry name" value="CGI121/TPRKB"/>
</dbReference>
<dbReference type="InterPro" id="IPR003749">
    <property type="entry name" value="ThiS/MoaD-like"/>
</dbReference>
<dbReference type="Gene3D" id="3.30.2380.10">
    <property type="entry name" value="CGI121/TPRKB"/>
    <property type="match status" value="1"/>
</dbReference>
<dbReference type="Pfam" id="PF08617">
    <property type="entry name" value="CGI-121"/>
    <property type="match status" value="1"/>
</dbReference>
<reference evidence="2" key="1">
    <citation type="submission" date="2018-05" db="EMBL/GenBank/DDBJ databases">
        <authorList>
            <person name="Lanie J.A."/>
            <person name="Ng W.-L."/>
            <person name="Kazmierczak K.M."/>
            <person name="Andrzejewski T.M."/>
            <person name="Davidsen T.M."/>
            <person name="Wayne K.J."/>
            <person name="Tettelin H."/>
            <person name="Glass J.I."/>
            <person name="Rusch D."/>
            <person name="Podicherti R."/>
            <person name="Tsui H.-C.T."/>
            <person name="Winkler M.E."/>
        </authorList>
    </citation>
    <scope>NUCLEOTIDE SEQUENCE</scope>
</reference>
<dbReference type="CDD" id="cd17040">
    <property type="entry name" value="Ubl_MoaD_like"/>
    <property type="match status" value="1"/>
</dbReference>
<organism evidence="2">
    <name type="scientific">marine metagenome</name>
    <dbReference type="NCBI Taxonomy" id="408172"/>
    <lineage>
        <taxon>unclassified sequences</taxon>
        <taxon>metagenomes</taxon>
        <taxon>ecological metagenomes</taxon>
    </lineage>
</organism>
<gene>
    <name evidence="2" type="ORF">METZ01_LOCUS113374</name>
</gene>
<evidence type="ECO:0000256" key="1">
    <source>
        <dbReference type="ARBA" id="ARBA00005546"/>
    </source>
</evidence>
<dbReference type="InterPro" id="IPR036504">
    <property type="entry name" value="CGI121/TPRKB_sf"/>
</dbReference>
<dbReference type="Pfam" id="PF02597">
    <property type="entry name" value="ThiS"/>
    <property type="match status" value="1"/>
</dbReference>
<comment type="similarity">
    <text evidence="1">Belongs to the CGI121/TPRKB family.</text>
</comment>
<dbReference type="NCBIfam" id="NF011465">
    <property type="entry name" value="PRK14886.1-1"/>
    <property type="match status" value="1"/>
</dbReference>